<dbReference type="AlphaFoldDB" id="A0A370P1W5"/>
<comment type="subcellular location">
    <subcellularLocation>
        <location evidence="1">Membrane</location>
        <topology evidence="1">Multi-pass membrane protein</topology>
    </subcellularLocation>
</comment>
<feature type="transmembrane region" description="Helical" evidence="5">
    <location>
        <begin position="369"/>
        <end position="392"/>
    </location>
</feature>
<accession>A0A370P1W5</accession>
<dbReference type="PROSITE" id="PS50850">
    <property type="entry name" value="MFS"/>
    <property type="match status" value="1"/>
</dbReference>
<feature type="domain" description="Major facilitator superfamily (MFS) profile" evidence="6">
    <location>
        <begin position="138"/>
        <end position="555"/>
    </location>
</feature>
<dbReference type="InterPro" id="IPR011701">
    <property type="entry name" value="MFS"/>
</dbReference>
<protein>
    <recommendedName>
        <fullName evidence="6">Major facilitator superfamily (MFS) profile domain-containing protein</fullName>
    </recommendedName>
</protein>
<name>A0A370P1W5_9BURK</name>
<keyword evidence="3 5" id="KW-1133">Transmembrane helix</keyword>
<evidence type="ECO:0000313" key="8">
    <source>
        <dbReference type="Proteomes" id="UP000255165"/>
    </source>
</evidence>
<comment type="caution">
    <text evidence="7">The sequence shown here is derived from an EMBL/GenBank/DDBJ whole genome shotgun (WGS) entry which is preliminary data.</text>
</comment>
<feature type="transmembrane region" description="Helical" evidence="5">
    <location>
        <begin position="231"/>
        <end position="251"/>
    </location>
</feature>
<dbReference type="InterPro" id="IPR020846">
    <property type="entry name" value="MFS_dom"/>
</dbReference>
<dbReference type="PANTHER" id="PTHR23508">
    <property type="entry name" value="CARBOXYLIC ACID TRANSPORTER PROTEIN HOMOLOG"/>
    <property type="match status" value="1"/>
</dbReference>
<feature type="transmembrane region" description="Helical" evidence="5">
    <location>
        <begin position="263"/>
        <end position="286"/>
    </location>
</feature>
<proteinExistence type="predicted"/>
<feature type="transmembrane region" description="Helical" evidence="5">
    <location>
        <begin position="136"/>
        <end position="160"/>
    </location>
</feature>
<feature type="transmembrane region" description="Helical" evidence="5">
    <location>
        <begin position="497"/>
        <end position="517"/>
    </location>
</feature>
<evidence type="ECO:0000256" key="5">
    <source>
        <dbReference type="SAM" id="Phobius"/>
    </source>
</evidence>
<dbReference type="Pfam" id="PF07690">
    <property type="entry name" value="MFS_1"/>
    <property type="match status" value="1"/>
</dbReference>
<evidence type="ECO:0000256" key="1">
    <source>
        <dbReference type="ARBA" id="ARBA00004141"/>
    </source>
</evidence>
<dbReference type="PANTHER" id="PTHR23508:SF10">
    <property type="entry name" value="CARBOXYLIC ACID TRANSPORTER PROTEIN HOMOLOG"/>
    <property type="match status" value="1"/>
</dbReference>
<feature type="transmembrane region" description="Helical" evidence="5">
    <location>
        <begin position="412"/>
        <end position="428"/>
    </location>
</feature>
<dbReference type="PROSITE" id="PS00216">
    <property type="entry name" value="SUGAR_TRANSPORT_1"/>
    <property type="match status" value="1"/>
</dbReference>
<evidence type="ECO:0000256" key="2">
    <source>
        <dbReference type="ARBA" id="ARBA00022692"/>
    </source>
</evidence>
<dbReference type="Proteomes" id="UP000255165">
    <property type="component" value="Unassembled WGS sequence"/>
</dbReference>
<dbReference type="CDD" id="cd17365">
    <property type="entry name" value="MFS_PcaK_like"/>
    <property type="match status" value="1"/>
</dbReference>
<dbReference type="InterPro" id="IPR005829">
    <property type="entry name" value="Sugar_transporter_CS"/>
</dbReference>
<sequence length="571" mass="60423">MRACMAASAAGQFPRPRVHRYIAASFQRRRQPRPLAQRSDLLTQSCPASLSTYRLHGTYETRVVGLSCQRRVRKKAIGIAPPTQSFTSGKFITTLTAGRFPQPSPALQGKAMESTEDVRRDMREFLDRMPMGKKQWAVFLVCFAATAIEGFDTIVIGFIAPAISQSWKLSSAALSPLIAFGLFGLLIGSIVGGTLADRVGRRAVSIVAIAWFGIAGIASCESQSIVQLISWRFITGLGIGAAMPATSALVAEFSPGRSRSAMLASMYCGFLFGAAAAGFVTSFAIGALGWRGMLLLSGVMPLGVVILLIWQVPESPLFLVASNKSGTVVRRVVAKMFPSVDCSGMRFFLAAPSGKRSGIRALLGKEYRLGTLLTWFAEFAGYLVFFLIGSWLPTHLKQAGLSMHDASQLSSMFQFGALGGAILFAILVRRFNVAAVISAAFGAGSVLIVALGMSETAPWYAAVVFLAGLAIGGPLICVNTIPGIFYPTAFRAAGGGWTVSIGRLGSIIGSALIGVIVISNLPYLLVCIVLSVPLLLACGSMIAMARVLAEQPKLGSMLAENIGPASTIATE</sequence>
<dbReference type="GO" id="GO:0005886">
    <property type="term" value="C:plasma membrane"/>
    <property type="evidence" value="ECO:0007669"/>
    <property type="project" value="TreeGrafter"/>
</dbReference>
<feature type="transmembrane region" description="Helical" evidence="5">
    <location>
        <begin position="203"/>
        <end position="219"/>
    </location>
</feature>
<organism evidence="7 8">
    <name type="scientific">Cupriavidus lacunae</name>
    <dbReference type="NCBI Taxonomy" id="2666307"/>
    <lineage>
        <taxon>Bacteria</taxon>
        <taxon>Pseudomonadati</taxon>
        <taxon>Pseudomonadota</taxon>
        <taxon>Betaproteobacteria</taxon>
        <taxon>Burkholderiales</taxon>
        <taxon>Burkholderiaceae</taxon>
        <taxon>Cupriavidus</taxon>
    </lineage>
</organism>
<dbReference type="EMBL" id="QKWJ01000002">
    <property type="protein sequence ID" value="RDK11852.1"/>
    <property type="molecule type" value="Genomic_DNA"/>
</dbReference>
<evidence type="ECO:0000256" key="4">
    <source>
        <dbReference type="ARBA" id="ARBA00023136"/>
    </source>
</evidence>
<evidence type="ECO:0000313" key="7">
    <source>
        <dbReference type="EMBL" id="RDK11852.1"/>
    </source>
</evidence>
<keyword evidence="4 5" id="KW-0472">Membrane</keyword>
<dbReference type="InterPro" id="IPR036259">
    <property type="entry name" value="MFS_trans_sf"/>
</dbReference>
<evidence type="ECO:0000259" key="6">
    <source>
        <dbReference type="PROSITE" id="PS50850"/>
    </source>
</evidence>
<keyword evidence="8" id="KW-1185">Reference proteome</keyword>
<dbReference type="GO" id="GO:0046943">
    <property type="term" value="F:carboxylic acid transmembrane transporter activity"/>
    <property type="evidence" value="ECO:0007669"/>
    <property type="project" value="TreeGrafter"/>
</dbReference>
<keyword evidence="2 5" id="KW-0812">Transmembrane</keyword>
<feature type="transmembrane region" description="Helical" evidence="5">
    <location>
        <begin position="523"/>
        <end position="548"/>
    </location>
</feature>
<dbReference type="SUPFAM" id="SSF103473">
    <property type="entry name" value="MFS general substrate transporter"/>
    <property type="match status" value="1"/>
</dbReference>
<dbReference type="Gene3D" id="1.20.1250.20">
    <property type="entry name" value="MFS general substrate transporter like domains"/>
    <property type="match status" value="1"/>
</dbReference>
<reference evidence="7 8" key="1">
    <citation type="submission" date="2018-06" db="EMBL/GenBank/DDBJ databases">
        <authorList>
            <person name="Feng T."/>
            <person name="Jeon C.O."/>
        </authorList>
    </citation>
    <scope>NUCLEOTIDE SEQUENCE [LARGE SCALE GENOMIC DNA]</scope>
    <source>
        <strain evidence="7 8">S23</strain>
    </source>
</reference>
<feature type="transmembrane region" description="Helical" evidence="5">
    <location>
        <begin position="433"/>
        <end position="453"/>
    </location>
</feature>
<gene>
    <name evidence="7" type="ORF">DN412_02840</name>
</gene>
<feature type="transmembrane region" description="Helical" evidence="5">
    <location>
        <begin position="172"/>
        <end position="196"/>
    </location>
</feature>
<feature type="transmembrane region" description="Helical" evidence="5">
    <location>
        <begin position="459"/>
        <end position="485"/>
    </location>
</feature>
<dbReference type="PROSITE" id="PS00217">
    <property type="entry name" value="SUGAR_TRANSPORT_2"/>
    <property type="match status" value="1"/>
</dbReference>
<evidence type="ECO:0000256" key="3">
    <source>
        <dbReference type="ARBA" id="ARBA00022989"/>
    </source>
</evidence>